<comment type="caution">
    <text evidence="5">The sequence shown here is derived from an EMBL/GenBank/DDBJ whole genome shotgun (WGS) entry which is preliminary data.</text>
</comment>
<dbReference type="RefSeq" id="WP_065849311.1">
    <property type="nucleotide sequence ID" value="NZ_JBHSKI010000004.1"/>
</dbReference>
<sequence>MSPQSSTPRYTVPGLSTKEGGRLIDLLMMRLHSLNDLALTLKHIHWNVTGPHFIAVHEMLDPQTLAVRGMADAAAERISALGGVPHGTAGVLVAERTWHDYSVGRADAIAHLGALDLVYAGIIEDHRKAAAKAASVDPVTEDLLIEHLRSLEQFQWFVRAHLENSAGDLSTADAGSETQAAAKAGPSRAIPAKKTANSGRTAKKAATGKRAR</sequence>
<evidence type="ECO:0000256" key="3">
    <source>
        <dbReference type="SAM" id="MobiDB-lite"/>
    </source>
</evidence>
<name>A0ABW0B1X6_9ACTN</name>
<dbReference type="InterPro" id="IPR012347">
    <property type="entry name" value="Ferritin-like"/>
</dbReference>
<comment type="similarity">
    <text evidence="1 2">Belongs to the Dps family.</text>
</comment>
<dbReference type="SUPFAM" id="SSF47240">
    <property type="entry name" value="Ferritin-like"/>
    <property type="match status" value="1"/>
</dbReference>
<keyword evidence="6" id="KW-1185">Reference proteome</keyword>
<dbReference type="PANTHER" id="PTHR42932:SF3">
    <property type="entry name" value="DNA PROTECTION DURING STARVATION PROTEIN"/>
    <property type="match status" value="1"/>
</dbReference>
<dbReference type="InterPro" id="IPR023188">
    <property type="entry name" value="DPS_DNA-bd_CS"/>
</dbReference>
<dbReference type="CDD" id="cd01043">
    <property type="entry name" value="DPS"/>
    <property type="match status" value="1"/>
</dbReference>
<protein>
    <submittedName>
        <fullName evidence="5">Ferritin-like domain-containing protein</fullName>
    </submittedName>
</protein>
<evidence type="ECO:0000259" key="4">
    <source>
        <dbReference type="Pfam" id="PF00210"/>
    </source>
</evidence>
<dbReference type="InterPro" id="IPR008331">
    <property type="entry name" value="Ferritin_DPS_dom"/>
</dbReference>
<dbReference type="PANTHER" id="PTHR42932">
    <property type="entry name" value="GENERAL STRESS PROTEIN 20U"/>
    <property type="match status" value="1"/>
</dbReference>
<feature type="domain" description="Ferritin/DPS" evidence="4">
    <location>
        <begin position="25"/>
        <end position="164"/>
    </location>
</feature>
<dbReference type="Gene3D" id="1.20.1260.10">
    <property type="match status" value="1"/>
</dbReference>
<dbReference type="InterPro" id="IPR002177">
    <property type="entry name" value="DPS_DNA-bd"/>
</dbReference>
<proteinExistence type="inferred from homology"/>
<dbReference type="PRINTS" id="PR01346">
    <property type="entry name" value="HELNAPAPROT"/>
</dbReference>
<reference evidence="6" key="1">
    <citation type="journal article" date="2019" name="Int. J. Syst. Evol. Microbiol.">
        <title>The Global Catalogue of Microorganisms (GCM) 10K type strain sequencing project: providing services to taxonomists for standard genome sequencing and annotation.</title>
        <authorList>
            <consortium name="The Broad Institute Genomics Platform"/>
            <consortium name="The Broad Institute Genome Sequencing Center for Infectious Disease"/>
            <person name="Wu L."/>
            <person name="Ma J."/>
        </authorList>
    </citation>
    <scope>NUCLEOTIDE SEQUENCE [LARGE SCALE GENOMIC DNA]</scope>
    <source>
        <strain evidence="6">CGMCC 4.1721</strain>
    </source>
</reference>
<dbReference type="PROSITE" id="PS00818">
    <property type="entry name" value="DPS_1"/>
    <property type="match status" value="1"/>
</dbReference>
<gene>
    <name evidence="5" type="ORF">ACFPRK_11500</name>
</gene>
<feature type="compositionally biased region" description="Basic residues" evidence="3">
    <location>
        <begin position="201"/>
        <end position="212"/>
    </location>
</feature>
<organism evidence="5 6">
    <name type="scientific">Streptomyces mutomycini</name>
    <dbReference type="NCBI Taxonomy" id="284036"/>
    <lineage>
        <taxon>Bacteria</taxon>
        <taxon>Bacillati</taxon>
        <taxon>Actinomycetota</taxon>
        <taxon>Actinomycetes</taxon>
        <taxon>Kitasatosporales</taxon>
        <taxon>Streptomycetaceae</taxon>
        <taxon>Streptomyces</taxon>
    </lineage>
</organism>
<dbReference type="Pfam" id="PF00210">
    <property type="entry name" value="Ferritin"/>
    <property type="match status" value="1"/>
</dbReference>
<accession>A0ABW0B1X6</accession>
<dbReference type="Proteomes" id="UP001596208">
    <property type="component" value="Unassembled WGS sequence"/>
</dbReference>
<evidence type="ECO:0000313" key="5">
    <source>
        <dbReference type="EMBL" id="MFC5171215.1"/>
    </source>
</evidence>
<feature type="region of interest" description="Disordered" evidence="3">
    <location>
        <begin position="168"/>
        <end position="212"/>
    </location>
</feature>
<evidence type="ECO:0000256" key="2">
    <source>
        <dbReference type="RuleBase" id="RU003875"/>
    </source>
</evidence>
<dbReference type="EMBL" id="JBHSKI010000004">
    <property type="protein sequence ID" value="MFC5171215.1"/>
    <property type="molecule type" value="Genomic_DNA"/>
</dbReference>
<evidence type="ECO:0000313" key="6">
    <source>
        <dbReference type="Proteomes" id="UP001596208"/>
    </source>
</evidence>
<evidence type="ECO:0000256" key="1">
    <source>
        <dbReference type="ARBA" id="ARBA00009497"/>
    </source>
</evidence>
<dbReference type="InterPro" id="IPR009078">
    <property type="entry name" value="Ferritin-like_SF"/>
</dbReference>